<feature type="compositionally biased region" description="Polar residues" evidence="5">
    <location>
        <begin position="660"/>
        <end position="672"/>
    </location>
</feature>
<feature type="repeat" description="WD" evidence="4">
    <location>
        <begin position="356"/>
        <end position="391"/>
    </location>
</feature>
<sequence>MASSRRVSYVIPTPTVPVPLLSLPSLHIPRDGRPGPLVIPSSPKKSIQFPAQAQPQHRLGVASLALDTSTLLEGHESPEGILYSGGRDGLVIAWDLHMSFSRRKCKYGYESGVSPRAANWEYLTGWADDIIDEEDDPDDLGASDGDVLGEVLPRKRRSKHSDQEIPYEDLWEMNTSDSSEPPPSTFRQCAQAHSDWVSDLVLCNQNQTVVSASSDGTVKAWSPHDPNPTSQNLALVGTHSDYVRCLAHTPHQPWVASGSLDRTIKLWDISRATSSHPHTTSSSSSSLGSSSNAHNGSHGKPPAPVVTLQSADPSSPKSSVYTIALTDEYGGLIASGGPERVVRLWDPRSGKRAGKLVGHTDIIRSIVGSGTGQYLLTGSADSSIKLWSLSSPYKCLHTFSHHTDSIWSLHSSHPRLETFYSGDRSGNLCRIDVESSDTLNDAECTLLCRDQSGEGIGKILARDDKWVWTATGQSSITRWRDVGRKEGRLDSGDPFGDEFGSPAASRRNSTTPAPPGYSTTSITTSSVVSNPVSGSPASPRSIPTLEPRRSSASFTSHATATTTTTANANAFASRGADGSGAGSGLNGIPYDSLVKLEDQRDYAMAPVFAGTGGLGGPGANEQIREADVATLYSAASIQSVPRLIPNRHNTLSPPNAVAISPNNLYNPSSTPPSRAGAGPGSSHISPHHGISPPHSGSQILYSSGYEYSVQDGIHYVIPPSARQRYEHRDLVENATPLRLQPEPNSVIQGGKGFLRSVILNSRMHALSVDAGGEVALWDIVRAICLGVFSNEDVERAVLEDSGEMNKPKRDAVQDFINGTLKVKEEKRVIGPREALEAVRERVEGEGHVLAWARVDTGVGNLTVQILERCFEGEIFGDEAGYDINERRFDDEFRLNIGKWVLTNLFSNFIREELKLSRLRSGAGGSEIISRTSTSRSLSGRMTDHNHLYSLHMTPGLQSPAISSVITTPSMTPAVLPESPSLLRRDNALSPIPQSPGPIPPPTDGLLTPRPTAPRINTSDTIHTLTAQAGGTNTATNTPHPNHHHVADYFSHKGGKKAPLSPTTPDDFSGWGGAAPSTGAKEAAAAVAAKEVPSTPTGFMGRLKVPWKTKGQKTPGVDTAGAAAASGGNTTLDEIDEKSDVAEEKKISPEQKIILGSLSPPTQHDAPPLAMPPNAVIVISDESSSGTTSFYRGLVSSTGDDAQLLEEVMPLWLLECLLLNKTPPPPVVKLGFVLLPWKGEKTELLLPDLSTSQSRLTASRFLRIRKVAAYVQEKIEEQELLTAQQQSVTSGDRGTTNNDAQDATNPSSSASTTSTNEDTQSDSASGTPPTPTRNESQRQLSKYPEESFEILCNDAVLPWYMTLAAVRQFIWRQGAELVMHYRRKTPVGSS</sequence>
<feature type="region of interest" description="Disordered" evidence="5">
    <location>
        <begin position="1107"/>
        <end position="1130"/>
    </location>
</feature>
<dbReference type="InterPro" id="IPR015943">
    <property type="entry name" value="WD40/YVTN_repeat-like_dom_sf"/>
</dbReference>
<feature type="compositionally biased region" description="Low complexity" evidence="5">
    <location>
        <begin position="550"/>
        <end position="561"/>
    </location>
</feature>
<feature type="compositionally biased region" description="Polar residues" evidence="5">
    <location>
        <begin position="1320"/>
        <end position="1339"/>
    </location>
</feature>
<dbReference type="PANTHER" id="PTHR19862:SF14">
    <property type="entry name" value="WD REPEAT-CONTAINING PROTEIN 48"/>
    <property type="match status" value="1"/>
</dbReference>
<feature type="compositionally biased region" description="Polar residues" evidence="5">
    <location>
        <begin position="1280"/>
        <end position="1300"/>
    </location>
</feature>
<feature type="region of interest" description="Disordered" evidence="5">
    <location>
        <begin position="1280"/>
        <end position="1340"/>
    </location>
</feature>
<dbReference type="Pfam" id="PF00400">
    <property type="entry name" value="WD40"/>
    <property type="match status" value="4"/>
</dbReference>
<dbReference type="Gene3D" id="2.130.10.10">
    <property type="entry name" value="YVTN repeat-like/Quinoprotein amine dehydrogenase"/>
    <property type="match status" value="2"/>
</dbReference>
<dbReference type="InterPro" id="IPR021772">
    <property type="entry name" value="WDR48/Bun107"/>
</dbReference>
<dbReference type="InterPro" id="IPR001680">
    <property type="entry name" value="WD40_rpt"/>
</dbReference>
<feature type="compositionally biased region" description="Low complexity" evidence="5">
    <location>
        <begin position="680"/>
        <end position="695"/>
    </location>
</feature>
<comment type="similarity">
    <text evidence="1">Belongs to the WD repeat WDR48 family.</text>
</comment>
<dbReference type="InterPro" id="IPR036322">
    <property type="entry name" value="WD40_repeat_dom_sf"/>
</dbReference>
<accession>A0A164QMT6</accession>
<feature type="repeat" description="WD" evidence="4">
    <location>
        <begin position="236"/>
        <end position="277"/>
    </location>
</feature>
<feature type="repeat" description="WD" evidence="4">
    <location>
        <begin position="313"/>
        <end position="355"/>
    </location>
</feature>
<feature type="region of interest" description="Disordered" evidence="5">
    <location>
        <begin position="483"/>
        <end position="561"/>
    </location>
</feature>
<keyword evidence="3" id="KW-0677">Repeat</keyword>
<gene>
    <name evidence="6" type="ORF">SISNIDRAFT_458490</name>
</gene>
<dbReference type="InterPro" id="IPR051246">
    <property type="entry name" value="WDR48"/>
</dbReference>
<feature type="region of interest" description="Disordered" evidence="5">
    <location>
        <begin position="656"/>
        <end position="695"/>
    </location>
</feature>
<proteinExistence type="inferred from homology"/>
<protein>
    <submittedName>
        <fullName evidence="6">WD40 repeat-like protein</fullName>
    </submittedName>
</protein>
<evidence type="ECO:0000256" key="5">
    <source>
        <dbReference type="SAM" id="MobiDB-lite"/>
    </source>
</evidence>
<dbReference type="STRING" id="1314777.A0A164QMT6"/>
<evidence type="ECO:0000256" key="1">
    <source>
        <dbReference type="ARBA" id="ARBA00006917"/>
    </source>
</evidence>
<organism evidence="6 7">
    <name type="scientific">Sistotremastrum niveocremeum HHB9708</name>
    <dbReference type="NCBI Taxonomy" id="1314777"/>
    <lineage>
        <taxon>Eukaryota</taxon>
        <taxon>Fungi</taxon>
        <taxon>Dikarya</taxon>
        <taxon>Basidiomycota</taxon>
        <taxon>Agaricomycotina</taxon>
        <taxon>Agaricomycetes</taxon>
        <taxon>Sistotremastrales</taxon>
        <taxon>Sistotremastraceae</taxon>
        <taxon>Sertulicium</taxon>
        <taxon>Sertulicium niveocremeum</taxon>
    </lineage>
</organism>
<dbReference type="InterPro" id="IPR020472">
    <property type="entry name" value="WD40_PAC1"/>
</dbReference>
<evidence type="ECO:0000256" key="3">
    <source>
        <dbReference type="ARBA" id="ARBA00022737"/>
    </source>
</evidence>
<dbReference type="InterPro" id="IPR019775">
    <property type="entry name" value="WD40_repeat_CS"/>
</dbReference>
<dbReference type="GO" id="GO:0043130">
    <property type="term" value="F:ubiquitin binding"/>
    <property type="evidence" value="ECO:0007669"/>
    <property type="project" value="TreeGrafter"/>
</dbReference>
<dbReference type="EMBL" id="KV419425">
    <property type="protein sequence ID" value="KZS89803.1"/>
    <property type="molecule type" value="Genomic_DNA"/>
</dbReference>
<evidence type="ECO:0000256" key="2">
    <source>
        <dbReference type="ARBA" id="ARBA00022574"/>
    </source>
</evidence>
<keyword evidence="2 4" id="KW-0853">WD repeat</keyword>
<dbReference type="SMART" id="SM00320">
    <property type="entry name" value="WD40"/>
    <property type="match status" value="7"/>
</dbReference>
<feature type="region of interest" description="Disordered" evidence="5">
    <location>
        <begin position="273"/>
        <end position="315"/>
    </location>
</feature>
<dbReference type="PROSITE" id="PS50082">
    <property type="entry name" value="WD_REPEATS_2"/>
    <property type="match status" value="4"/>
</dbReference>
<dbReference type="PROSITE" id="PS50294">
    <property type="entry name" value="WD_REPEATS_REGION"/>
    <property type="match status" value="3"/>
</dbReference>
<dbReference type="GO" id="GO:0000724">
    <property type="term" value="P:double-strand break repair via homologous recombination"/>
    <property type="evidence" value="ECO:0007669"/>
    <property type="project" value="TreeGrafter"/>
</dbReference>
<dbReference type="PROSITE" id="PS00678">
    <property type="entry name" value="WD_REPEATS_1"/>
    <property type="match status" value="1"/>
</dbReference>
<dbReference type="OrthoDB" id="2421129at2759"/>
<feature type="compositionally biased region" description="Low complexity" evidence="5">
    <location>
        <begin position="273"/>
        <end position="299"/>
    </location>
</feature>
<dbReference type="PANTHER" id="PTHR19862">
    <property type="entry name" value="WD REPEAT-CONTAINING PROTEIN 48"/>
    <property type="match status" value="1"/>
</dbReference>
<feature type="repeat" description="WD" evidence="4">
    <location>
        <begin position="190"/>
        <end position="222"/>
    </location>
</feature>
<evidence type="ECO:0000256" key="4">
    <source>
        <dbReference type="PROSITE-ProRule" id="PRU00221"/>
    </source>
</evidence>
<dbReference type="PRINTS" id="PR00320">
    <property type="entry name" value="GPROTEINBRPT"/>
</dbReference>
<feature type="compositionally biased region" description="Low complexity" evidence="5">
    <location>
        <begin position="518"/>
        <end position="539"/>
    </location>
</feature>
<reference evidence="6 7" key="1">
    <citation type="journal article" date="2016" name="Mol. Biol. Evol.">
        <title>Comparative Genomics of Early-Diverging Mushroom-Forming Fungi Provides Insights into the Origins of Lignocellulose Decay Capabilities.</title>
        <authorList>
            <person name="Nagy L.G."/>
            <person name="Riley R."/>
            <person name="Tritt A."/>
            <person name="Adam C."/>
            <person name="Daum C."/>
            <person name="Floudas D."/>
            <person name="Sun H."/>
            <person name="Yadav J.S."/>
            <person name="Pangilinan J."/>
            <person name="Larsson K.H."/>
            <person name="Matsuura K."/>
            <person name="Barry K."/>
            <person name="Labutti K."/>
            <person name="Kuo R."/>
            <person name="Ohm R.A."/>
            <person name="Bhattacharya S.S."/>
            <person name="Shirouzu T."/>
            <person name="Yoshinaga Y."/>
            <person name="Martin F.M."/>
            <person name="Grigoriev I.V."/>
            <person name="Hibbett D.S."/>
        </authorList>
    </citation>
    <scope>NUCLEOTIDE SEQUENCE [LARGE SCALE GENOMIC DNA]</scope>
    <source>
        <strain evidence="6 7">HHB9708</strain>
    </source>
</reference>
<name>A0A164QMT6_9AGAM</name>
<dbReference type="Proteomes" id="UP000076722">
    <property type="component" value="Unassembled WGS sequence"/>
</dbReference>
<evidence type="ECO:0000313" key="6">
    <source>
        <dbReference type="EMBL" id="KZS89803.1"/>
    </source>
</evidence>
<evidence type="ECO:0000313" key="7">
    <source>
        <dbReference type="Proteomes" id="UP000076722"/>
    </source>
</evidence>
<dbReference type="Pfam" id="PF11816">
    <property type="entry name" value="DUF3337"/>
    <property type="match status" value="1"/>
</dbReference>
<feature type="compositionally biased region" description="Low complexity" evidence="5">
    <location>
        <begin position="1301"/>
        <end position="1317"/>
    </location>
</feature>
<keyword evidence="7" id="KW-1185">Reference proteome</keyword>
<dbReference type="SUPFAM" id="SSF50978">
    <property type="entry name" value="WD40 repeat-like"/>
    <property type="match status" value="1"/>
</dbReference>